<reference evidence="3" key="1">
    <citation type="submission" date="2022-12" db="EMBL/GenBank/DDBJ databases">
        <title>Reference genome sequencing for broad-spectrum identification of bacterial and archaeal isolates by mass spectrometry.</title>
        <authorList>
            <person name="Sekiguchi Y."/>
            <person name="Tourlousse D.M."/>
        </authorList>
    </citation>
    <scope>NUCLEOTIDE SEQUENCE</scope>
    <source>
        <strain evidence="3">ASRB1</strain>
    </source>
</reference>
<dbReference type="PANTHER" id="PTHR43664">
    <property type="entry name" value="MONOAMINE OXIDASE-RELATED"/>
    <property type="match status" value="1"/>
</dbReference>
<evidence type="ECO:0000313" key="3">
    <source>
        <dbReference type="EMBL" id="GLI35071.1"/>
    </source>
</evidence>
<keyword evidence="4" id="KW-1185">Reference proteome</keyword>
<accession>A0A9W6L9F4</accession>
<evidence type="ECO:0000313" key="4">
    <source>
        <dbReference type="Proteomes" id="UP001144372"/>
    </source>
</evidence>
<dbReference type="InterPro" id="IPR052342">
    <property type="entry name" value="MCH/BMMD"/>
</dbReference>
<dbReference type="Gene3D" id="3.10.129.10">
    <property type="entry name" value="Hotdog Thioesterase"/>
    <property type="match status" value="1"/>
</dbReference>
<dbReference type="AlphaFoldDB" id="A0A9W6L9F4"/>
<dbReference type="SUPFAM" id="SSF54637">
    <property type="entry name" value="Thioesterase/thiol ester dehydrase-isomerase"/>
    <property type="match status" value="1"/>
</dbReference>
<keyword evidence="1" id="KW-0812">Transmembrane</keyword>
<sequence length="149" mass="16807">MNGIYFEDIEVGRKVAEPGTYEVTRDEIIEFARRWDPRPFHIDEDAAAASIFGGLAACSAHIFSILSWFASRGQGRTATLAALGFDQMCMHRAVRPGDTLSCDIQCLEKRESRSKADRGIVRYRRSLTNQHNEVVFSVIVTILVARRPF</sequence>
<proteinExistence type="predicted"/>
<dbReference type="Proteomes" id="UP001144372">
    <property type="component" value="Unassembled WGS sequence"/>
</dbReference>
<feature type="domain" description="MaoC-like" evidence="2">
    <location>
        <begin position="11"/>
        <end position="119"/>
    </location>
</feature>
<feature type="transmembrane region" description="Helical" evidence="1">
    <location>
        <begin position="46"/>
        <end position="70"/>
    </location>
</feature>
<comment type="caution">
    <text evidence="3">The sequence shown here is derived from an EMBL/GenBank/DDBJ whole genome shotgun (WGS) entry which is preliminary data.</text>
</comment>
<dbReference type="RefSeq" id="WP_281794615.1">
    <property type="nucleotide sequence ID" value="NZ_BSDR01000001.1"/>
</dbReference>
<dbReference type="InterPro" id="IPR002539">
    <property type="entry name" value="MaoC-like_dom"/>
</dbReference>
<keyword evidence="1" id="KW-0472">Membrane</keyword>
<dbReference type="PANTHER" id="PTHR43664:SF1">
    <property type="entry name" value="BETA-METHYLMALYL-COA DEHYDRATASE"/>
    <property type="match status" value="1"/>
</dbReference>
<evidence type="ECO:0000256" key="1">
    <source>
        <dbReference type="SAM" id="Phobius"/>
    </source>
</evidence>
<evidence type="ECO:0000259" key="2">
    <source>
        <dbReference type="Pfam" id="PF01575"/>
    </source>
</evidence>
<name>A0A9W6L9F4_9BACT</name>
<protein>
    <submittedName>
        <fullName evidence="3">Enoyl-CoA hydratase</fullName>
    </submittedName>
</protein>
<dbReference type="InterPro" id="IPR029069">
    <property type="entry name" value="HotDog_dom_sf"/>
</dbReference>
<organism evidence="3 4">
    <name type="scientific">Desulforhabdus amnigena</name>
    <dbReference type="NCBI Taxonomy" id="40218"/>
    <lineage>
        <taxon>Bacteria</taxon>
        <taxon>Pseudomonadati</taxon>
        <taxon>Thermodesulfobacteriota</taxon>
        <taxon>Syntrophobacteria</taxon>
        <taxon>Syntrophobacterales</taxon>
        <taxon>Syntrophobacteraceae</taxon>
        <taxon>Desulforhabdus</taxon>
    </lineage>
</organism>
<keyword evidence="1" id="KW-1133">Transmembrane helix</keyword>
<dbReference type="Pfam" id="PF01575">
    <property type="entry name" value="MaoC_dehydratas"/>
    <property type="match status" value="1"/>
</dbReference>
<dbReference type="EMBL" id="BSDR01000001">
    <property type="protein sequence ID" value="GLI35071.1"/>
    <property type="molecule type" value="Genomic_DNA"/>
</dbReference>
<gene>
    <name evidence="3" type="ORF">DAMNIGENAA_25040</name>
</gene>